<gene>
    <name evidence="1" type="ORF">EUGRSUZ_H00028</name>
</gene>
<dbReference type="AlphaFoldDB" id="A0A059AU60"/>
<sequence>MNFSFSIRAIPTSISTEMNSFLISKRITREINISLTMLGKKSLLQIKEKENLKNSARLQYDETYKCLNCWPCDAKCSVQ</sequence>
<evidence type="ECO:0000313" key="1">
    <source>
        <dbReference type="EMBL" id="KCW57216.1"/>
    </source>
</evidence>
<dbReference type="Gramene" id="KCW57216">
    <property type="protein sequence ID" value="KCW57216"/>
    <property type="gene ID" value="EUGRSUZ_H00028"/>
</dbReference>
<name>A0A059AU60_EUCGR</name>
<proteinExistence type="predicted"/>
<dbReference type="InParanoid" id="A0A059AU60"/>
<reference evidence="1" key="1">
    <citation type="submission" date="2013-07" db="EMBL/GenBank/DDBJ databases">
        <title>The genome of Eucalyptus grandis.</title>
        <authorList>
            <person name="Schmutz J."/>
            <person name="Hayes R."/>
            <person name="Myburg A."/>
            <person name="Tuskan G."/>
            <person name="Grattapaglia D."/>
            <person name="Rokhsar D.S."/>
        </authorList>
    </citation>
    <scope>NUCLEOTIDE SEQUENCE</scope>
    <source>
        <tissue evidence="1">Leaf extractions</tissue>
    </source>
</reference>
<accession>A0A059AU60</accession>
<organism evidence="1">
    <name type="scientific">Eucalyptus grandis</name>
    <name type="common">Flooded gum</name>
    <dbReference type="NCBI Taxonomy" id="71139"/>
    <lineage>
        <taxon>Eukaryota</taxon>
        <taxon>Viridiplantae</taxon>
        <taxon>Streptophyta</taxon>
        <taxon>Embryophyta</taxon>
        <taxon>Tracheophyta</taxon>
        <taxon>Spermatophyta</taxon>
        <taxon>Magnoliopsida</taxon>
        <taxon>eudicotyledons</taxon>
        <taxon>Gunneridae</taxon>
        <taxon>Pentapetalae</taxon>
        <taxon>rosids</taxon>
        <taxon>malvids</taxon>
        <taxon>Myrtales</taxon>
        <taxon>Myrtaceae</taxon>
        <taxon>Myrtoideae</taxon>
        <taxon>Eucalypteae</taxon>
        <taxon>Eucalyptus</taxon>
    </lineage>
</organism>
<protein>
    <submittedName>
        <fullName evidence="1">Uncharacterized protein</fullName>
    </submittedName>
</protein>
<dbReference type="EMBL" id="KK198760">
    <property type="protein sequence ID" value="KCW57216.1"/>
    <property type="molecule type" value="Genomic_DNA"/>
</dbReference>